<dbReference type="InterPro" id="IPR005123">
    <property type="entry name" value="Oxoglu/Fe-dep_dioxygenase_dom"/>
</dbReference>
<dbReference type="PROSITE" id="PS51471">
    <property type="entry name" value="FE2OG_OXY"/>
    <property type="match status" value="1"/>
</dbReference>
<evidence type="ECO:0000313" key="3">
    <source>
        <dbReference type="Proteomes" id="UP000185323"/>
    </source>
</evidence>
<keyword evidence="3" id="KW-1185">Reference proteome</keyword>
<dbReference type="Gene3D" id="2.60.120.620">
    <property type="entry name" value="q2cbj1_9rhob like domain"/>
    <property type="match status" value="1"/>
</dbReference>
<accession>A0A0E3F418</accession>
<dbReference type="EMBL" id="KJ019052">
    <property type="protein sequence ID" value="AIX20070.1"/>
    <property type="molecule type" value="Genomic_DNA"/>
</dbReference>
<evidence type="ECO:0000313" key="2">
    <source>
        <dbReference type="EMBL" id="AIX20070.1"/>
    </source>
</evidence>
<dbReference type="SUPFAM" id="SSF51197">
    <property type="entry name" value="Clavaminate synthase-like"/>
    <property type="match status" value="1"/>
</dbReference>
<evidence type="ECO:0000259" key="1">
    <source>
        <dbReference type="PROSITE" id="PS51471"/>
    </source>
</evidence>
<sequence length="177" mass="20805">MVESFYGEILNSDATGHLYSYAQSIQDWQTIKQDYMGKNYQSVMAHKVPKGNEIEKYVVRTFLTFNKLYFNYDLVGTFETQILKYNVHDGYDWHCDYGVSENPNAIRKLSMIIQLSDMWDYNGANVFLRDWHNREHILSKESGYVTVFDSRSPHRVSPLAIGERYSLVAWAHGPEWR</sequence>
<name>A0A0E3F418_9CAUD</name>
<dbReference type="Pfam" id="PF13640">
    <property type="entry name" value="2OG-FeII_Oxy_3"/>
    <property type="match status" value="1"/>
</dbReference>
<reference evidence="2 3" key="1">
    <citation type="submission" date="2013-12" db="EMBL/GenBank/DDBJ databases">
        <title>Ecological redundancy of diverse viral populations within a natural community.</title>
        <authorList>
            <person name="Gregory A.C."/>
            <person name="LaButti K."/>
            <person name="Copeland A."/>
            <person name="Woyke T."/>
            <person name="Sullivan M.B."/>
        </authorList>
    </citation>
    <scope>NUCLEOTIDE SEQUENCE [LARGE SCALE GENOMIC DNA]</scope>
    <source>
        <strain evidence="2">Syn7803C7</strain>
    </source>
</reference>
<feature type="domain" description="Fe2OG dioxygenase" evidence="1">
    <location>
        <begin position="76"/>
        <end position="173"/>
    </location>
</feature>
<dbReference type="Proteomes" id="UP000185323">
    <property type="component" value="Segment"/>
</dbReference>
<proteinExistence type="predicted"/>
<dbReference type="InterPro" id="IPR044862">
    <property type="entry name" value="Pro_4_hyd_alph_FE2OG_OXY"/>
</dbReference>
<dbReference type="KEGG" id="vg:24172034"/>
<protein>
    <submittedName>
        <fullName evidence="2">2OG-Fe(II) oxygenase</fullName>
    </submittedName>
</protein>
<gene>
    <name evidence="2" type="ORF">Syn7803C7_179</name>
</gene>
<organism evidence="2 3">
    <name type="scientific">Synechococcus phage ACG-2014f_Syn7803C7</name>
    <dbReference type="NCBI Taxonomy" id="2790345"/>
    <lineage>
        <taxon>Viruses</taxon>
        <taxon>Duplodnaviria</taxon>
        <taxon>Heunggongvirae</taxon>
        <taxon>Uroviricota</taxon>
        <taxon>Caudoviricetes</taxon>
        <taxon>Pantevenvirales</taxon>
        <taxon>Kyanoviridae</taxon>
        <taxon>Atlauavirus</taxon>
        <taxon>Atlauavirus acg2014f</taxon>
    </lineage>
</organism>